<keyword evidence="1" id="KW-0812">Transmembrane</keyword>
<dbReference type="EMBL" id="BAAANT010000106">
    <property type="protein sequence ID" value="GAA1501571.1"/>
    <property type="molecule type" value="Genomic_DNA"/>
</dbReference>
<keyword evidence="1" id="KW-0472">Membrane</keyword>
<comment type="caution">
    <text evidence="2">The sequence shown here is derived from an EMBL/GenBank/DDBJ whole genome shotgun (WGS) entry which is preliminary data.</text>
</comment>
<organism evidence="2 3">
    <name type="scientific">Kitasatospora kazusensis</name>
    <dbReference type="NCBI Taxonomy" id="407974"/>
    <lineage>
        <taxon>Bacteria</taxon>
        <taxon>Bacillati</taxon>
        <taxon>Actinomycetota</taxon>
        <taxon>Actinomycetes</taxon>
        <taxon>Kitasatosporales</taxon>
        <taxon>Streptomycetaceae</taxon>
        <taxon>Kitasatospora</taxon>
    </lineage>
</organism>
<dbReference type="RefSeq" id="WP_344469837.1">
    <property type="nucleotide sequence ID" value="NZ_BAAANT010000106.1"/>
</dbReference>
<name>A0ABP4KDS3_9ACTN</name>
<keyword evidence="3" id="KW-1185">Reference proteome</keyword>
<evidence type="ECO:0000256" key="1">
    <source>
        <dbReference type="SAM" id="Phobius"/>
    </source>
</evidence>
<evidence type="ECO:0000313" key="2">
    <source>
        <dbReference type="EMBL" id="GAA1501571.1"/>
    </source>
</evidence>
<protein>
    <recommendedName>
        <fullName evidence="4">DUF2933 domain-containing protein</fullName>
    </recommendedName>
</protein>
<feature type="transmembrane region" description="Helical" evidence="1">
    <location>
        <begin position="12"/>
        <end position="31"/>
    </location>
</feature>
<accession>A0ABP4KDS3</accession>
<gene>
    <name evidence="2" type="ORF">GCM10009760_64490</name>
</gene>
<keyword evidence="1" id="KW-1133">Transmembrane helix</keyword>
<evidence type="ECO:0008006" key="4">
    <source>
        <dbReference type="Google" id="ProtNLM"/>
    </source>
</evidence>
<reference evidence="3" key="1">
    <citation type="journal article" date="2019" name="Int. J. Syst. Evol. Microbiol.">
        <title>The Global Catalogue of Microorganisms (GCM) 10K type strain sequencing project: providing services to taxonomists for standard genome sequencing and annotation.</title>
        <authorList>
            <consortium name="The Broad Institute Genomics Platform"/>
            <consortium name="The Broad Institute Genome Sequencing Center for Infectious Disease"/>
            <person name="Wu L."/>
            <person name="Ma J."/>
        </authorList>
    </citation>
    <scope>NUCLEOTIDE SEQUENCE [LARGE SCALE GENOMIC DNA]</scope>
    <source>
        <strain evidence="3">JCM 14560</strain>
    </source>
</reference>
<feature type="transmembrane region" description="Helical" evidence="1">
    <location>
        <begin position="43"/>
        <end position="65"/>
    </location>
</feature>
<sequence>MSPRRSSSADLLIVAAVTVVVSVGAGLLVMLPLDDGASFSTRAMLFMFTACPLVMVCATASGPFIRRRG</sequence>
<dbReference type="Proteomes" id="UP001422759">
    <property type="component" value="Unassembled WGS sequence"/>
</dbReference>
<evidence type="ECO:0000313" key="3">
    <source>
        <dbReference type="Proteomes" id="UP001422759"/>
    </source>
</evidence>
<proteinExistence type="predicted"/>